<accession>A0A7R8WCE4</accession>
<proteinExistence type="predicted"/>
<reference evidence="1" key="1">
    <citation type="submission" date="2020-11" db="EMBL/GenBank/DDBJ databases">
        <authorList>
            <person name="Tran Van P."/>
        </authorList>
    </citation>
    <scope>NUCLEOTIDE SEQUENCE</scope>
</reference>
<sequence length="77" mass="8474">MGNACFSVLWFLLLIFVGLPIAGFCAGWYALLLIFTTCFEPITEVTDFLLKGARFGYFCAKCMMEGQSLNAIGDACK</sequence>
<name>A0A7R8WCE4_9CRUS</name>
<dbReference type="PANTHER" id="PTHR39948">
    <property type="entry name" value="GEO11419P1"/>
    <property type="match status" value="1"/>
</dbReference>
<organism evidence="1">
    <name type="scientific">Cyprideis torosa</name>
    <dbReference type="NCBI Taxonomy" id="163714"/>
    <lineage>
        <taxon>Eukaryota</taxon>
        <taxon>Metazoa</taxon>
        <taxon>Ecdysozoa</taxon>
        <taxon>Arthropoda</taxon>
        <taxon>Crustacea</taxon>
        <taxon>Oligostraca</taxon>
        <taxon>Ostracoda</taxon>
        <taxon>Podocopa</taxon>
        <taxon>Podocopida</taxon>
        <taxon>Cytherocopina</taxon>
        <taxon>Cytheroidea</taxon>
        <taxon>Cytherideidae</taxon>
        <taxon>Cyprideis</taxon>
    </lineage>
</organism>
<dbReference type="AlphaFoldDB" id="A0A7R8WCE4"/>
<gene>
    <name evidence="1" type="ORF">CTOB1V02_LOCUS6890</name>
</gene>
<dbReference type="EMBL" id="OB661818">
    <property type="protein sequence ID" value="CAD7229017.1"/>
    <property type="molecule type" value="Genomic_DNA"/>
</dbReference>
<evidence type="ECO:0000313" key="1">
    <source>
        <dbReference type="EMBL" id="CAD7229017.1"/>
    </source>
</evidence>
<dbReference type="PANTHER" id="PTHR39948:SF1">
    <property type="entry name" value="GEO11419P1"/>
    <property type="match status" value="1"/>
</dbReference>
<dbReference type="OrthoDB" id="8912589at2759"/>
<protein>
    <submittedName>
        <fullName evidence="1">Uncharacterized protein</fullName>
    </submittedName>
</protein>